<evidence type="ECO:0000313" key="8">
    <source>
        <dbReference type="EMBL" id="MTW18482.1"/>
    </source>
</evidence>
<reference evidence="8 9" key="1">
    <citation type="submission" date="2019-11" db="EMBL/GenBank/DDBJ databases">
        <title>Whole-genome sequence of Rhodoplanes serenus DSM 18633, type strain.</title>
        <authorList>
            <person name="Kyndt J.A."/>
            <person name="Meyer T.E."/>
        </authorList>
    </citation>
    <scope>NUCLEOTIDE SEQUENCE [LARGE SCALE GENOMIC DNA]</scope>
    <source>
        <strain evidence="8 9">DSM 18633</strain>
    </source>
</reference>
<accession>A0A9X5ATD8</accession>
<dbReference type="InterPro" id="IPR003594">
    <property type="entry name" value="HATPase_dom"/>
</dbReference>
<gene>
    <name evidence="8" type="ORF">GJ689_19970</name>
</gene>
<dbReference type="EMBL" id="WNKV01000017">
    <property type="protein sequence ID" value="MTW18482.1"/>
    <property type="molecule type" value="Genomic_DNA"/>
</dbReference>
<evidence type="ECO:0000256" key="5">
    <source>
        <dbReference type="ARBA" id="ARBA00022840"/>
    </source>
</evidence>
<keyword evidence="3" id="KW-0547">Nucleotide-binding</keyword>
<dbReference type="GO" id="GO:0005524">
    <property type="term" value="F:ATP binding"/>
    <property type="evidence" value="ECO:0007669"/>
    <property type="project" value="UniProtKB-KW"/>
</dbReference>
<evidence type="ECO:0000256" key="4">
    <source>
        <dbReference type="ARBA" id="ARBA00022777"/>
    </source>
</evidence>
<dbReference type="PANTHER" id="PTHR43065">
    <property type="entry name" value="SENSOR HISTIDINE KINASE"/>
    <property type="match status" value="1"/>
</dbReference>
<evidence type="ECO:0000256" key="2">
    <source>
        <dbReference type="ARBA" id="ARBA00022679"/>
    </source>
</evidence>
<proteinExistence type="predicted"/>
<comment type="caution">
    <text evidence="8">The sequence shown here is derived from an EMBL/GenBank/DDBJ whole genome shotgun (WGS) entry which is preliminary data.</text>
</comment>
<name>A0A9X5ATD8_9BRAD</name>
<feature type="domain" description="Histidine kinase/HSP90-like ATPase" evidence="7">
    <location>
        <begin position="35"/>
        <end position="134"/>
    </location>
</feature>
<evidence type="ECO:0000256" key="3">
    <source>
        <dbReference type="ARBA" id="ARBA00022741"/>
    </source>
</evidence>
<dbReference type="SMART" id="SM00387">
    <property type="entry name" value="HATPase_c"/>
    <property type="match status" value="1"/>
</dbReference>
<keyword evidence="6" id="KW-0902">Two-component regulatory system</keyword>
<keyword evidence="1" id="KW-0597">Phosphoprotein</keyword>
<dbReference type="PANTHER" id="PTHR43065:SF10">
    <property type="entry name" value="PEROXIDE STRESS-ACTIVATED HISTIDINE KINASE MAK3"/>
    <property type="match status" value="1"/>
</dbReference>
<dbReference type="GO" id="GO:0000160">
    <property type="term" value="P:phosphorelay signal transduction system"/>
    <property type="evidence" value="ECO:0007669"/>
    <property type="project" value="UniProtKB-KW"/>
</dbReference>
<dbReference type="InterPro" id="IPR036890">
    <property type="entry name" value="HATPase_C_sf"/>
</dbReference>
<dbReference type="SUPFAM" id="SSF55874">
    <property type="entry name" value="ATPase domain of HSP90 chaperone/DNA topoisomerase II/histidine kinase"/>
    <property type="match status" value="1"/>
</dbReference>
<evidence type="ECO:0000256" key="6">
    <source>
        <dbReference type="ARBA" id="ARBA00023012"/>
    </source>
</evidence>
<dbReference type="Gene3D" id="3.30.565.10">
    <property type="entry name" value="Histidine kinase-like ATPase, C-terminal domain"/>
    <property type="match status" value="1"/>
</dbReference>
<keyword evidence="4" id="KW-0418">Kinase</keyword>
<keyword evidence="2" id="KW-0808">Transferase</keyword>
<evidence type="ECO:0000313" key="9">
    <source>
        <dbReference type="Proteomes" id="UP000438991"/>
    </source>
</evidence>
<keyword evidence="5" id="KW-0067">ATP-binding</keyword>
<sequence length="134" mass="14142">MGDRQVLRAVKVQQDIIGARQAGRDLARAAGFGMVDQTRIATAISELVRNALVYAGGGVCLISVETEERSATIRVVVSDQGPGIPDIDKAIEPGHSGGRGLGLGLSAVRNLMGCLSIESRPGRTEVTTSMTRRR</sequence>
<dbReference type="GO" id="GO:0016301">
    <property type="term" value="F:kinase activity"/>
    <property type="evidence" value="ECO:0007669"/>
    <property type="project" value="UniProtKB-KW"/>
</dbReference>
<dbReference type="Pfam" id="PF02518">
    <property type="entry name" value="HATPase_c"/>
    <property type="match status" value="1"/>
</dbReference>
<protein>
    <submittedName>
        <fullName evidence="8">Anti-sigma regulatory factor</fullName>
    </submittedName>
</protein>
<dbReference type="Proteomes" id="UP000438991">
    <property type="component" value="Unassembled WGS sequence"/>
</dbReference>
<evidence type="ECO:0000259" key="7">
    <source>
        <dbReference type="SMART" id="SM00387"/>
    </source>
</evidence>
<organism evidence="8 9">
    <name type="scientific">Rhodoplanes serenus</name>
    <dbReference type="NCBI Taxonomy" id="200615"/>
    <lineage>
        <taxon>Bacteria</taxon>
        <taxon>Pseudomonadati</taxon>
        <taxon>Pseudomonadota</taxon>
        <taxon>Alphaproteobacteria</taxon>
        <taxon>Hyphomicrobiales</taxon>
        <taxon>Nitrobacteraceae</taxon>
        <taxon>Rhodoplanes</taxon>
    </lineage>
</organism>
<evidence type="ECO:0000256" key="1">
    <source>
        <dbReference type="ARBA" id="ARBA00022553"/>
    </source>
</evidence>
<dbReference type="AlphaFoldDB" id="A0A9X5ATD8"/>